<comment type="caution">
    <text evidence="2">The sequence shown here is derived from an EMBL/GenBank/DDBJ whole genome shotgun (WGS) entry which is preliminary data.</text>
</comment>
<evidence type="ECO:0000313" key="2">
    <source>
        <dbReference type="EMBL" id="MBN8662110.1"/>
    </source>
</evidence>
<protein>
    <submittedName>
        <fullName evidence="2">Uncharacterized protein</fullName>
    </submittedName>
</protein>
<evidence type="ECO:0000313" key="3">
    <source>
        <dbReference type="Proteomes" id="UP000664277"/>
    </source>
</evidence>
<organism evidence="2 3">
    <name type="scientific">Candidatus Obscuribacter phosphatis</name>
    <dbReference type="NCBI Taxonomy" id="1906157"/>
    <lineage>
        <taxon>Bacteria</taxon>
        <taxon>Bacillati</taxon>
        <taxon>Candidatus Melainabacteria</taxon>
        <taxon>Candidatus Obscuribacterales</taxon>
        <taxon>Candidatus Obscuribacteraceae</taxon>
        <taxon>Candidatus Obscuribacter</taxon>
    </lineage>
</organism>
<reference evidence="2" key="1">
    <citation type="submission" date="2021-02" db="EMBL/GenBank/DDBJ databases">
        <title>Genome-Resolved Metagenomics of a Microbial Community Performing Photosynthetic Biological Nutrient Removal.</title>
        <authorList>
            <person name="Mcdaniel E.A."/>
        </authorList>
    </citation>
    <scope>NUCLEOTIDE SEQUENCE</scope>
    <source>
        <strain evidence="2">UWPOB_OBS1</strain>
    </source>
</reference>
<feature type="chain" id="PRO_5035201112" evidence="1">
    <location>
        <begin position="34"/>
        <end position="191"/>
    </location>
</feature>
<feature type="signal peptide" evidence="1">
    <location>
        <begin position="1"/>
        <end position="33"/>
    </location>
</feature>
<name>A0A8J7TMF4_9BACT</name>
<keyword evidence="1" id="KW-0732">Signal</keyword>
<evidence type="ECO:0000256" key="1">
    <source>
        <dbReference type="SAM" id="SignalP"/>
    </source>
</evidence>
<dbReference type="EMBL" id="JAFLCK010000031">
    <property type="protein sequence ID" value="MBN8662110.1"/>
    <property type="molecule type" value="Genomic_DNA"/>
</dbReference>
<dbReference type="Proteomes" id="UP000664277">
    <property type="component" value="Unassembled WGS sequence"/>
</dbReference>
<proteinExistence type="predicted"/>
<gene>
    <name evidence="2" type="ORF">J0M35_17210</name>
</gene>
<accession>A0A8J7TMF4</accession>
<dbReference type="AlphaFoldDB" id="A0A8J7TMF4"/>
<sequence>MKEAAAKFALIDLKTWLTAAAFFSLSVSCQAWAQVLGEPSVPEAKQPVSQSGSQEPAMELPPYLTVIAKTTKLQEYRRGSKGELAMAIREILKKGSAKEPKEAAETLDALNWISQNGSPAGKVYSILLKNRLDASSTNKSQALQALSSAEGITRVLVDNAGSTCHYTVEEIVIDQLSKAPVLKFLPGKGED</sequence>
<dbReference type="PROSITE" id="PS51257">
    <property type="entry name" value="PROKAR_LIPOPROTEIN"/>
    <property type="match status" value="1"/>
</dbReference>